<reference evidence="10 11" key="1">
    <citation type="submission" date="2020-08" db="EMBL/GenBank/DDBJ databases">
        <title>Genomic Encyclopedia of Type Strains, Phase IV (KMG-IV): sequencing the most valuable type-strain genomes for metagenomic binning, comparative biology and taxonomic classification.</title>
        <authorList>
            <person name="Goeker M."/>
        </authorList>
    </citation>
    <scope>NUCLEOTIDE SEQUENCE [LARGE SCALE GENOMIC DNA]</scope>
    <source>
        <strain evidence="10 11">DSM 16268</strain>
    </source>
</reference>
<organism evidence="10 11">
    <name type="scientific">Prosthecomicrobium pneumaticum</name>
    <dbReference type="NCBI Taxonomy" id="81895"/>
    <lineage>
        <taxon>Bacteria</taxon>
        <taxon>Pseudomonadati</taxon>
        <taxon>Pseudomonadota</taxon>
        <taxon>Alphaproteobacteria</taxon>
        <taxon>Hyphomicrobiales</taxon>
        <taxon>Kaistiaceae</taxon>
        <taxon>Prosthecomicrobium</taxon>
    </lineage>
</organism>
<feature type="transmembrane region" description="Helical" evidence="8">
    <location>
        <begin position="20"/>
        <end position="50"/>
    </location>
</feature>
<evidence type="ECO:0000256" key="8">
    <source>
        <dbReference type="SAM" id="Phobius"/>
    </source>
</evidence>
<accession>A0A7W9FL90</accession>
<evidence type="ECO:0000256" key="3">
    <source>
        <dbReference type="ARBA" id="ARBA00022427"/>
    </source>
</evidence>
<dbReference type="SUPFAM" id="SSF51206">
    <property type="entry name" value="cAMP-binding domain-like"/>
    <property type="match status" value="1"/>
</dbReference>
<evidence type="ECO:0000313" key="10">
    <source>
        <dbReference type="EMBL" id="MBB5752489.1"/>
    </source>
</evidence>
<dbReference type="GO" id="GO:0030552">
    <property type="term" value="F:cAMP binding"/>
    <property type="evidence" value="ECO:0007669"/>
    <property type="project" value="TreeGrafter"/>
</dbReference>
<keyword evidence="7" id="KW-0325">Glycoprotein</keyword>
<evidence type="ECO:0000313" key="11">
    <source>
        <dbReference type="Proteomes" id="UP000523821"/>
    </source>
</evidence>
<dbReference type="PANTHER" id="PTHR12101:SF17">
    <property type="entry name" value="BLOOD VESSEL EPICARDIAL SUBSTANCE"/>
    <property type="match status" value="1"/>
</dbReference>
<dbReference type="PANTHER" id="PTHR12101">
    <property type="entry name" value="POPEYE DOMAIN CONTAINING PROTEIN"/>
    <property type="match status" value="1"/>
</dbReference>
<dbReference type="GO" id="GO:0007155">
    <property type="term" value="P:cell adhesion"/>
    <property type="evidence" value="ECO:0007669"/>
    <property type="project" value="UniProtKB-KW"/>
</dbReference>
<proteinExistence type="predicted"/>
<comment type="caution">
    <text evidence="10">The sequence shown here is derived from an EMBL/GenBank/DDBJ whole genome shotgun (WGS) entry which is preliminary data.</text>
</comment>
<dbReference type="AlphaFoldDB" id="A0A7W9FL90"/>
<dbReference type="CDD" id="cd00038">
    <property type="entry name" value="CAP_ED"/>
    <property type="match status" value="1"/>
</dbReference>
<dbReference type="InterPro" id="IPR014710">
    <property type="entry name" value="RmlC-like_jellyroll"/>
</dbReference>
<evidence type="ECO:0000256" key="4">
    <source>
        <dbReference type="ARBA" id="ARBA00022473"/>
    </source>
</evidence>
<feature type="domain" description="Cyclic nucleotide-binding" evidence="9">
    <location>
        <begin position="97"/>
        <end position="193"/>
    </location>
</feature>
<dbReference type="PROSITE" id="PS50042">
    <property type="entry name" value="CNMP_BINDING_3"/>
    <property type="match status" value="1"/>
</dbReference>
<gene>
    <name evidence="10" type="ORF">GGQ63_001543</name>
</gene>
<keyword evidence="6" id="KW-0965">Cell junction</keyword>
<evidence type="ECO:0000256" key="6">
    <source>
        <dbReference type="ARBA" id="ARBA00022949"/>
    </source>
</evidence>
<evidence type="ECO:0000256" key="1">
    <source>
        <dbReference type="ARBA" id="ARBA00004124"/>
    </source>
</evidence>
<evidence type="ECO:0000259" key="9">
    <source>
        <dbReference type="PROSITE" id="PS50042"/>
    </source>
</evidence>
<keyword evidence="11" id="KW-1185">Reference proteome</keyword>
<evidence type="ECO:0000256" key="2">
    <source>
        <dbReference type="ARBA" id="ARBA00004435"/>
    </source>
</evidence>
<dbReference type="Proteomes" id="UP000523821">
    <property type="component" value="Unassembled WGS sequence"/>
</dbReference>
<keyword evidence="3" id="KW-0796">Tight junction</keyword>
<comment type="subcellular location">
    <subcellularLocation>
        <location evidence="2">Cell junction</location>
        <location evidence="2">Tight junction</location>
    </subcellularLocation>
    <subcellularLocation>
        <location evidence="1">Lateral cell membrane</location>
    </subcellularLocation>
</comment>
<keyword evidence="8" id="KW-0472">Membrane</keyword>
<keyword evidence="5" id="KW-0130">Cell adhesion</keyword>
<dbReference type="InterPro" id="IPR000595">
    <property type="entry name" value="cNMP-bd_dom"/>
</dbReference>
<dbReference type="EMBL" id="JACHOO010000003">
    <property type="protein sequence ID" value="MBB5752489.1"/>
    <property type="molecule type" value="Genomic_DNA"/>
</dbReference>
<keyword evidence="8" id="KW-0812">Transmembrane</keyword>
<sequence length="233" mass="25586">MLDILATFGGWYDLPAHLSYLILAISFFVTNIYWLRILVIVSFLFEIVYFSMLTSYLWSGIAWDLVFVAINLYRLADLLRARRMVNLASGGHLLRTALPNMKDEGLAQLVALGEEWTLGEGEALTRQGEPAEAFFLIMEGRTRVEVDGVRVGAIGRGEFVGEISFLTGISATATVVADGPVRLIALNRDRLAQACRDNAEVSAVIHEVIGEALARKLVSANRRTVADVQAQAG</sequence>
<dbReference type="SMART" id="SM00100">
    <property type="entry name" value="cNMP"/>
    <property type="match status" value="1"/>
</dbReference>
<protein>
    <submittedName>
        <fullName evidence="10">CRP-like cAMP-binding protein</fullName>
    </submittedName>
</protein>
<feature type="transmembrane region" description="Helical" evidence="8">
    <location>
        <begin position="56"/>
        <end position="76"/>
    </location>
</feature>
<name>A0A7W9FL90_9HYPH</name>
<dbReference type="Pfam" id="PF00027">
    <property type="entry name" value="cNMP_binding"/>
    <property type="match status" value="1"/>
</dbReference>
<evidence type="ECO:0000256" key="5">
    <source>
        <dbReference type="ARBA" id="ARBA00022889"/>
    </source>
</evidence>
<dbReference type="GO" id="GO:0016328">
    <property type="term" value="C:lateral plasma membrane"/>
    <property type="evidence" value="ECO:0007669"/>
    <property type="project" value="UniProtKB-SubCell"/>
</dbReference>
<evidence type="ECO:0000256" key="7">
    <source>
        <dbReference type="ARBA" id="ARBA00023180"/>
    </source>
</evidence>
<keyword evidence="8" id="KW-1133">Transmembrane helix</keyword>
<dbReference type="Gene3D" id="2.60.120.10">
    <property type="entry name" value="Jelly Rolls"/>
    <property type="match status" value="1"/>
</dbReference>
<dbReference type="InterPro" id="IPR006916">
    <property type="entry name" value="POPDC1-3"/>
</dbReference>
<dbReference type="GO" id="GO:0005923">
    <property type="term" value="C:bicellular tight junction"/>
    <property type="evidence" value="ECO:0007669"/>
    <property type="project" value="UniProtKB-SubCell"/>
</dbReference>
<dbReference type="RefSeq" id="WP_183854331.1">
    <property type="nucleotide sequence ID" value="NZ_JACHOO010000003.1"/>
</dbReference>
<dbReference type="InterPro" id="IPR018490">
    <property type="entry name" value="cNMP-bd_dom_sf"/>
</dbReference>
<keyword evidence="4" id="KW-0217">Developmental protein</keyword>